<comment type="similarity">
    <text evidence="3">Belongs to the flavoredoxin family.</text>
</comment>
<evidence type="ECO:0000256" key="1">
    <source>
        <dbReference type="ARBA" id="ARBA00001917"/>
    </source>
</evidence>
<evidence type="ECO:0000256" key="3">
    <source>
        <dbReference type="ARBA" id="ARBA00038054"/>
    </source>
</evidence>
<evidence type="ECO:0000259" key="4">
    <source>
        <dbReference type="Pfam" id="PF01613"/>
    </source>
</evidence>
<reference evidence="5 6" key="1">
    <citation type="submission" date="2018-10" db="EMBL/GenBank/DDBJ databases">
        <title>Draft Genome Sequence of Bacteroides sp. KCTC 15687.</title>
        <authorList>
            <person name="Yu S.Y."/>
            <person name="Kim J.S."/>
            <person name="Oh B.S."/>
            <person name="Park S.H."/>
            <person name="Kang S.W."/>
            <person name="Park J.E."/>
            <person name="Choi S.H."/>
            <person name="Han K.I."/>
            <person name="Lee K.C."/>
            <person name="Eom M.K."/>
            <person name="Suh M.K."/>
            <person name="Lee D.H."/>
            <person name="Yoon H."/>
            <person name="Kim B."/>
            <person name="Yang S.J."/>
            <person name="Lee J.S."/>
            <person name="Lee J.H."/>
        </authorList>
    </citation>
    <scope>NUCLEOTIDE SEQUENCE [LARGE SCALE GENOMIC DNA]</scope>
    <source>
        <strain evidence="5 6">KCTC 15687</strain>
    </source>
</reference>
<dbReference type="SUPFAM" id="SSF50475">
    <property type="entry name" value="FMN-binding split barrel"/>
    <property type="match status" value="1"/>
</dbReference>
<accession>A0A401LQV6</accession>
<dbReference type="Gene3D" id="2.30.110.10">
    <property type="entry name" value="Electron Transport, Fmn-binding Protein, Chain A"/>
    <property type="match status" value="1"/>
</dbReference>
<name>A0A401LQV6_9BACE</name>
<dbReference type="InterPro" id="IPR002563">
    <property type="entry name" value="Flavin_Rdtase-like_dom"/>
</dbReference>
<comment type="cofactor">
    <cofactor evidence="1">
        <name>FMN</name>
        <dbReference type="ChEBI" id="CHEBI:58210"/>
    </cofactor>
</comment>
<dbReference type="PANTHER" id="PTHR43567">
    <property type="entry name" value="FLAVOREDOXIN-RELATED-RELATED"/>
    <property type="match status" value="1"/>
</dbReference>
<sequence length="191" mass="21086">MEGMNMKKNLGNTPVVTPLPVLIVATYDEKGTPNAMNVAWGGQCGYHHVALNLSLNHKTTDNLKHTKAFTLSIATVNTLTLSDYFGLVSGRKENKIEKAGVHISQSEFVNAPVIYEYPLTLECKVVEMQEALDEMHIVGEVMNVQADESILNEQGKVDFNKLQPISFDSVSRSYRVLGDIVGKAFKDGMKL</sequence>
<proteinExistence type="inferred from homology"/>
<keyword evidence="2" id="KW-0285">Flavoprotein</keyword>
<comment type="caution">
    <text evidence="5">The sequence shown here is derived from an EMBL/GenBank/DDBJ whole genome shotgun (WGS) entry which is preliminary data.</text>
</comment>
<dbReference type="InterPro" id="IPR052174">
    <property type="entry name" value="Flavoredoxin"/>
</dbReference>
<dbReference type="GO" id="GO:0010181">
    <property type="term" value="F:FMN binding"/>
    <property type="evidence" value="ECO:0007669"/>
    <property type="project" value="InterPro"/>
</dbReference>
<evidence type="ECO:0000313" key="5">
    <source>
        <dbReference type="EMBL" id="GCB33851.1"/>
    </source>
</evidence>
<evidence type="ECO:0000313" key="6">
    <source>
        <dbReference type="Proteomes" id="UP000288079"/>
    </source>
</evidence>
<dbReference type="Pfam" id="PF01613">
    <property type="entry name" value="Flavin_Reduct"/>
    <property type="match status" value="1"/>
</dbReference>
<protein>
    <submittedName>
        <fullName evidence="5">Flavin oxidoreductase</fullName>
    </submittedName>
</protein>
<evidence type="ECO:0000256" key="2">
    <source>
        <dbReference type="ARBA" id="ARBA00022630"/>
    </source>
</evidence>
<keyword evidence="6" id="KW-1185">Reference proteome</keyword>
<dbReference type="AlphaFoldDB" id="A0A401LQV6"/>
<dbReference type="PANTHER" id="PTHR43567:SF1">
    <property type="entry name" value="FLAVOREDOXIN"/>
    <property type="match status" value="1"/>
</dbReference>
<organism evidence="5 6">
    <name type="scientific">Bacteroides faecalis</name>
    <dbReference type="NCBI Taxonomy" id="2447885"/>
    <lineage>
        <taxon>Bacteria</taxon>
        <taxon>Pseudomonadati</taxon>
        <taxon>Bacteroidota</taxon>
        <taxon>Bacteroidia</taxon>
        <taxon>Bacteroidales</taxon>
        <taxon>Bacteroidaceae</taxon>
        <taxon>Bacteroides</taxon>
    </lineage>
</organism>
<dbReference type="Proteomes" id="UP000288079">
    <property type="component" value="Unassembled WGS sequence"/>
</dbReference>
<feature type="domain" description="Flavin reductase like" evidence="4">
    <location>
        <begin position="18"/>
        <end position="150"/>
    </location>
</feature>
<dbReference type="EMBL" id="BHWB01000002">
    <property type="protein sequence ID" value="GCB33851.1"/>
    <property type="molecule type" value="Genomic_DNA"/>
</dbReference>
<dbReference type="GO" id="GO:0016646">
    <property type="term" value="F:oxidoreductase activity, acting on the CH-NH group of donors, NAD or NADP as acceptor"/>
    <property type="evidence" value="ECO:0007669"/>
    <property type="project" value="UniProtKB-ARBA"/>
</dbReference>
<gene>
    <name evidence="5" type="ORF">KGMB02408_07960</name>
</gene>
<dbReference type="InterPro" id="IPR012349">
    <property type="entry name" value="Split_barrel_FMN-bd"/>
</dbReference>